<evidence type="ECO:0000256" key="2">
    <source>
        <dbReference type="ARBA" id="ARBA00022692"/>
    </source>
</evidence>
<dbReference type="Pfam" id="PF02618">
    <property type="entry name" value="YceG"/>
    <property type="match status" value="1"/>
</dbReference>
<dbReference type="EMBL" id="CP117826">
    <property type="protein sequence ID" value="XCC62723.1"/>
    <property type="molecule type" value="Genomic_DNA"/>
</dbReference>
<comment type="function">
    <text evidence="7">Functions as a peptidoglycan terminase that cleaves nascent peptidoglycan strands endolytically to terminate their elongation.</text>
</comment>
<dbReference type="RefSeq" id="WP_353423728.1">
    <property type="nucleotide sequence ID" value="NZ_CP117826.1"/>
</dbReference>
<evidence type="ECO:0000256" key="6">
    <source>
        <dbReference type="ARBA" id="ARBA00023316"/>
    </source>
</evidence>
<dbReference type="GO" id="GO:0005886">
    <property type="term" value="C:plasma membrane"/>
    <property type="evidence" value="ECO:0007669"/>
    <property type="project" value="UniProtKB-SubCell"/>
</dbReference>
<dbReference type="Gene3D" id="3.30.1490.480">
    <property type="entry name" value="Endolytic murein transglycosylase"/>
    <property type="match status" value="1"/>
</dbReference>
<dbReference type="GO" id="GO:0008932">
    <property type="term" value="F:lytic endotransglycosylase activity"/>
    <property type="evidence" value="ECO:0007669"/>
    <property type="project" value="UniProtKB-UniRule"/>
</dbReference>
<dbReference type="GO" id="GO:0009252">
    <property type="term" value="P:peptidoglycan biosynthetic process"/>
    <property type="evidence" value="ECO:0007669"/>
    <property type="project" value="UniProtKB-UniRule"/>
</dbReference>
<keyword evidence="3 7" id="KW-1133">Transmembrane helix</keyword>
<feature type="region of interest" description="Disordered" evidence="8">
    <location>
        <begin position="1"/>
        <end position="34"/>
    </location>
</feature>
<dbReference type="PANTHER" id="PTHR30518">
    <property type="entry name" value="ENDOLYTIC MUREIN TRANSGLYCOSYLASE"/>
    <property type="match status" value="1"/>
</dbReference>
<proteinExistence type="inferred from homology"/>
<dbReference type="NCBIfam" id="TIGR00247">
    <property type="entry name" value="endolytic transglycosylase MltG"/>
    <property type="match status" value="1"/>
</dbReference>
<evidence type="ECO:0000256" key="8">
    <source>
        <dbReference type="SAM" id="MobiDB-lite"/>
    </source>
</evidence>
<evidence type="ECO:0000256" key="7">
    <source>
        <dbReference type="HAMAP-Rule" id="MF_02065"/>
    </source>
</evidence>
<evidence type="ECO:0000256" key="5">
    <source>
        <dbReference type="ARBA" id="ARBA00023239"/>
    </source>
</evidence>
<gene>
    <name evidence="7 9" type="primary">mltG</name>
    <name evidence="9" type="ORF">PUP29_02020</name>
</gene>
<reference evidence="9" key="1">
    <citation type="submission" date="2023-02" db="EMBL/GenBank/DDBJ databases">
        <title>Gut commensal Christensenella minuta modulates host metabolism via a new class of secondary bile acids.</title>
        <authorList>
            <person name="Liu C."/>
        </authorList>
    </citation>
    <scope>NUCLEOTIDE SEQUENCE</scope>
    <source>
        <strain evidence="9">CA70</strain>
    </source>
</reference>
<sequence>MAKKLENPYTDDGIEYGAPEILSNGKKPKKKPSKKSMWSKLRPLLTVVISLAIVLCVAFGLFNYVKEHYFDPVDISDTSTVEVEIPRGSSLNTISEILYENDLIRNTQVFKLYVDFSDMSSKLKAGTYELSRSMTFDDIIYTLQEGNAAQAALDVRFIEGRTAEEYAQQLVDNYGILKNTEDYMEIVRTGGDFVNSGDYPFLAEAKAKDDARPAEQKRYSLLEGYLFPDTYNEYSDASAETIIEDQLDRFKEVISMKKEGEEQTYQERAAELGWSIDDVVTLASIIEKEASKAEDYAKVSAVFHNRLDSEEEFAHFLDSDATQMYGLGITGQITIGDEELMTSTPYNTRRNGVGFAGLPAGPIGNPGRAAIEAALYPDESLMQEGEEYYYFLATDIENGVVEYTQTLEEFNALKEQWQPVWDALDAEASANAEGGQ</sequence>
<dbReference type="EC" id="4.2.2.29" evidence="7"/>
<evidence type="ECO:0000256" key="4">
    <source>
        <dbReference type="ARBA" id="ARBA00023136"/>
    </source>
</evidence>
<evidence type="ECO:0000256" key="1">
    <source>
        <dbReference type="ARBA" id="ARBA00022475"/>
    </source>
</evidence>
<comment type="similarity">
    <text evidence="7">Belongs to the transglycosylase MltG family.</text>
</comment>
<accession>A0AAU8A970</accession>
<feature type="site" description="Important for catalytic activity" evidence="7">
    <location>
        <position position="289"/>
    </location>
</feature>
<evidence type="ECO:0000256" key="3">
    <source>
        <dbReference type="ARBA" id="ARBA00022989"/>
    </source>
</evidence>
<keyword evidence="2 7" id="KW-0812">Transmembrane</keyword>
<organism evidence="9">
    <name type="scientific">Christensenella massiliensis</name>
    <dbReference type="NCBI Taxonomy" id="1805714"/>
    <lineage>
        <taxon>Bacteria</taxon>
        <taxon>Bacillati</taxon>
        <taxon>Bacillota</taxon>
        <taxon>Clostridia</taxon>
        <taxon>Christensenellales</taxon>
        <taxon>Christensenellaceae</taxon>
        <taxon>Christensenella</taxon>
    </lineage>
</organism>
<dbReference type="PANTHER" id="PTHR30518:SF2">
    <property type="entry name" value="ENDOLYTIC MUREIN TRANSGLYCOSYLASE"/>
    <property type="match status" value="1"/>
</dbReference>
<keyword evidence="4 7" id="KW-0472">Membrane</keyword>
<protein>
    <recommendedName>
        <fullName evidence="7">Endolytic murein transglycosylase</fullName>
        <ecNumber evidence="7">4.2.2.29</ecNumber>
    </recommendedName>
    <alternativeName>
        <fullName evidence="7">Peptidoglycan lytic transglycosylase</fullName>
    </alternativeName>
    <alternativeName>
        <fullName evidence="7">Peptidoglycan polymerization terminase</fullName>
    </alternativeName>
</protein>
<comment type="catalytic activity">
    <reaction evidence="7">
        <text>a peptidoglycan chain = a peptidoglycan chain with N-acetyl-1,6-anhydromuramyl-[peptide] at the reducing end + a peptidoglycan chain with N-acetylglucosamine at the non-reducing end.</text>
        <dbReference type="EC" id="4.2.2.29"/>
    </reaction>
</comment>
<dbReference type="GO" id="GO:0071555">
    <property type="term" value="P:cell wall organization"/>
    <property type="evidence" value="ECO:0007669"/>
    <property type="project" value="UniProtKB-KW"/>
</dbReference>
<dbReference type="HAMAP" id="MF_02065">
    <property type="entry name" value="MltG"/>
    <property type="match status" value="1"/>
</dbReference>
<dbReference type="InterPro" id="IPR003770">
    <property type="entry name" value="MLTG-like"/>
</dbReference>
<name>A0AAU8A970_9FIRM</name>
<comment type="subcellular location">
    <subcellularLocation>
        <location evidence="7">Cell membrane</location>
        <topology evidence="7">Single-pass membrane protein</topology>
    </subcellularLocation>
</comment>
<keyword evidence="6 7" id="KW-0961">Cell wall biogenesis/degradation</keyword>
<dbReference type="AlphaFoldDB" id="A0AAU8A970"/>
<evidence type="ECO:0000313" key="9">
    <source>
        <dbReference type="EMBL" id="XCC62723.1"/>
    </source>
</evidence>
<keyword evidence="5 7" id="KW-0456">Lyase</keyword>
<feature type="transmembrane region" description="Helical" evidence="7">
    <location>
        <begin position="44"/>
        <end position="65"/>
    </location>
</feature>
<keyword evidence="1 7" id="KW-1003">Cell membrane</keyword>